<reference evidence="4 5" key="1">
    <citation type="journal article" date="2018" name="Mol. Plant">
        <title>The genome of Artemisia annua provides insight into the evolution of Asteraceae family and artemisinin biosynthesis.</title>
        <authorList>
            <person name="Shen Q."/>
            <person name="Zhang L."/>
            <person name="Liao Z."/>
            <person name="Wang S."/>
            <person name="Yan T."/>
            <person name="Shi P."/>
            <person name="Liu M."/>
            <person name="Fu X."/>
            <person name="Pan Q."/>
            <person name="Wang Y."/>
            <person name="Lv Z."/>
            <person name="Lu X."/>
            <person name="Zhang F."/>
            <person name="Jiang W."/>
            <person name="Ma Y."/>
            <person name="Chen M."/>
            <person name="Hao X."/>
            <person name="Li L."/>
            <person name="Tang Y."/>
            <person name="Lv G."/>
            <person name="Zhou Y."/>
            <person name="Sun X."/>
            <person name="Brodelius P.E."/>
            <person name="Rose J.K.C."/>
            <person name="Tang K."/>
        </authorList>
    </citation>
    <scope>NUCLEOTIDE SEQUENCE [LARGE SCALE GENOMIC DNA]</scope>
    <source>
        <strain evidence="5">cv. Huhao1</strain>
        <tissue evidence="4">Leaf</tissue>
    </source>
</reference>
<dbReference type="STRING" id="35608.A0A2U1NXX0"/>
<name>A0A2U1NXX0_ARTAN</name>
<protein>
    <recommendedName>
        <fullName evidence="3">RRM domain-containing protein</fullName>
    </recommendedName>
</protein>
<evidence type="ECO:0000256" key="1">
    <source>
        <dbReference type="PROSITE-ProRule" id="PRU00176"/>
    </source>
</evidence>
<dbReference type="EMBL" id="PKPP01001998">
    <property type="protein sequence ID" value="PWA78359.1"/>
    <property type="molecule type" value="Genomic_DNA"/>
</dbReference>
<feature type="compositionally biased region" description="Basic and acidic residues" evidence="2">
    <location>
        <begin position="757"/>
        <end position="783"/>
    </location>
</feature>
<dbReference type="SUPFAM" id="SSF54928">
    <property type="entry name" value="RNA-binding domain, RBD"/>
    <property type="match status" value="1"/>
</dbReference>
<feature type="compositionally biased region" description="Basic and acidic residues" evidence="2">
    <location>
        <begin position="1"/>
        <end position="31"/>
    </location>
</feature>
<proteinExistence type="predicted"/>
<feature type="compositionally biased region" description="Basic and acidic residues" evidence="2">
    <location>
        <begin position="409"/>
        <end position="427"/>
    </location>
</feature>
<dbReference type="AlphaFoldDB" id="A0A2U1NXX0"/>
<feature type="region of interest" description="Disordered" evidence="2">
    <location>
        <begin position="1"/>
        <end position="33"/>
    </location>
</feature>
<dbReference type="CDD" id="cd00590">
    <property type="entry name" value="RRM_SF"/>
    <property type="match status" value="1"/>
</dbReference>
<evidence type="ECO:0000313" key="5">
    <source>
        <dbReference type="Proteomes" id="UP000245207"/>
    </source>
</evidence>
<feature type="region of interest" description="Disordered" evidence="2">
    <location>
        <begin position="143"/>
        <end position="168"/>
    </location>
</feature>
<feature type="compositionally biased region" description="Polar residues" evidence="2">
    <location>
        <begin position="568"/>
        <end position="578"/>
    </location>
</feature>
<organism evidence="4 5">
    <name type="scientific">Artemisia annua</name>
    <name type="common">Sweet wormwood</name>
    <dbReference type="NCBI Taxonomy" id="35608"/>
    <lineage>
        <taxon>Eukaryota</taxon>
        <taxon>Viridiplantae</taxon>
        <taxon>Streptophyta</taxon>
        <taxon>Embryophyta</taxon>
        <taxon>Tracheophyta</taxon>
        <taxon>Spermatophyta</taxon>
        <taxon>Magnoliopsida</taxon>
        <taxon>eudicotyledons</taxon>
        <taxon>Gunneridae</taxon>
        <taxon>Pentapetalae</taxon>
        <taxon>asterids</taxon>
        <taxon>campanulids</taxon>
        <taxon>Asterales</taxon>
        <taxon>Asteraceae</taxon>
        <taxon>Asteroideae</taxon>
        <taxon>Anthemideae</taxon>
        <taxon>Artemisiinae</taxon>
        <taxon>Artemisia</taxon>
    </lineage>
</organism>
<feature type="domain" description="RRM" evidence="3">
    <location>
        <begin position="59"/>
        <end position="136"/>
    </location>
</feature>
<sequence length="783" mass="88516">MHCVREKKEASSNWERERGEANHTRDRENVRSRHVGNRWQYNGKQLGSNYNGGKRNLATSFMFFNFPEEWGMGNLWMIFKKYGTVFDMFMVQKRLRNGLRYGFVRFKNINDVDELLGRLRKIRINGELMRVYVAFDRRKSEDERKKSREETCSKTREDTRGENERNKWNTSRFGNRSFVDVVHGWNKEYEKVRKNGAEEEMKHQKVERDSKNEEGKTQEDGRIIEVEDEEVNSEVIMRSLVGEVKALCFLNKLPVLCEEQGLNKVEVKILGGLEVMVVFDTVETANNVLKDINHGLRRWIYKLRRGDSFHRTSGRLTWISVIGVPIECWGEKVFRKIAAIHGTILGTHNCRLEGNQNNITGRIHIHTINKGLIREDVIVKVKGKSHKVSVIEEVRDIIQPDLQESTKSNQEKISENDVEKRKDKNDMEISDEEEEGSEKSSSDENDSSEDEDDREVKEGGGSNFRSTTDSDCRNAGEDEILTGTKVSETFEGEFVNSKKKTADGDRSTGTKGGKTFEGEFVNSNIMAADGDIEGHGESNINKNNNNRSGTSGGDNISPNVIKNDETSVKGNCENNVVKRNSVLGQEKDNGLEMDNSYCNNSNGLKGSIEEEEGEQNETQTKRDKREVSPSSSVGSGGKRSKKKRKANEGDDGLRHSEIPILNSGAGNTSKSKGKRLVGRRSVKKAVKVARRIGVEGVGENKKGISDLYKEYHEEIEEDSGVQSVRSANGGEVDSQKCNISMEEVKEIGEMIGVSWRKAGEEPEMGRNGREDAEVEKEVAGNEQ</sequence>
<feature type="compositionally biased region" description="Acidic residues" evidence="2">
    <location>
        <begin position="443"/>
        <end position="453"/>
    </location>
</feature>
<accession>A0A2U1NXX0</accession>
<dbReference type="InterPro" id="IPR000504">
    <property type="entry name" value="RRM_dom"/>
</dbReference>
<dbReference type="Gene3D" id="3.30.70.330">
    <property type="match status" value="1"/>
</dbReference>
<feature type="region of interest" description="Disordered" evidence="2">
    <location>
        <begin position="402"/>
        <end position="680"/>
    </location>
</feature>
<feature type="compositionally biased region" description="Basic and acidic residues" evidence="2">
    <location>
        <begin position="646"/>
        <end position="657"/>
    </location>
</feature>
<feature type="compositionally biased region" description="Basic residues" evidence="2">
    <location>
        <begin position="671"/>
        <end position="680"/>
    </location>
</feature>
<dbReference type="Proteomes" id="UP000245207">
    <property type="component" value="Unassembled WGS sequence"/>
</dbReference>
<evidence type="ECO:0000256" key="2">
    <source>
        <dbReference type="SAM" id="MobiDB-lite"/>
    </source>
</evidence>
<evidence type="ECO:0000259" key="3">
    <source>
        <dbReference type="PROSITE" id="PS50102"/>
    </source>
</evidence>
<feature type="compositionally biased region" description="Low complexity" evidence="2">
    <location>
        <begin position="537"/>
        <end position="555"/>
    </location>
</feature>
<gene>
    <name evidence="4" type="ORF">CTI12_AA212870</name>
</gene>
<dbReference type="Pfam" id="PF00076">
    <property type="entry name" value="RRM_1"/>
    <property type="match status" value="1"/>
</dbReference>
<dbReference type="GO" id="GO:0003723">
    <property type="term" value="F:RNA binding"/>
    <property type="evidence" value="ECO:0007669"/>
    <property type="project" value="UniProtKB-UniRule"/>
</dbReference>
<keyword evidence="5" id="KW-1185">Reference proteome</keyword>
<dbReference type="InterPro" id="IPR012677">
    <property type="entry name" value="Nucleotide-bd_a/b_plait_sf"/>
</dbReference>
<feature type="region of interest" description="Disordered" evidence="2">
    <location>
        <begin position="755"/>
        <end position="783"/>
    </location>
</feature>
<evidence type="ECO:0000313" key="4">
    <source>
        <dbReference type="EMBL" id="PWA78359.1"/>
    </source>
</evidence>
<dbReference type="InterPro" id="IPR035979">
    <property type="entry name" value="RBD_domain_sf"/>
</dbReference>
<keyword evidence="1" id="KW-0694">RNA-binding</keyword>
<dbReference type="PROSITE" id="PS50102">
    <property type="entry name" value="RRM"/>
    <property type="match status" value="1"/>
</dbReference>
<feature type="region of interest" description="Disordered" evidence="2">
    <location>
        <begin position="196"/>
        <end position="219"/>
    </location>
</feature>
<feature type="compositionally biased region" description="Basic and acidic residues" evidence="2">
    <location>
        <begin position="143"/>
        <end position="167"/>
    </location>
</feature>
<comment type="caution">
    <text evidence="4">The sequence shown here is derived from an EMBL/GenBank/DDBJ whole genome shotgun (WGS) entry which is preliminary data.</text>
</comment>